<dbReference type="EMBL" id="JBHSPU010000014">
    <property type="protein sequence ID" value="MFC5914730.1"/>
    <property type="molecule type" value="Genomic_DNA"/>
</dbReference>
<proteinExistence type="predicted"/>
<dbReference type="Proteomes" id="UP001596200">
    <property type="component" value="Unassembled WGS sequence"/>
</dbReference>
<sequence length="74" mass="8044">MIKNELIESDPDERVFEGPYGDHFSDLCAALAEGLQDGTTKRMLLKVYLNDTEQCLCGCHSVSPQKAPGLAAAM</sequence>
<keyword evidence="2" id="KW-1185">Reference proteome</keyword>
<accession>A0ABW1GIQ1</accession>
<organism evidence="1 2">
    <name type="scientific">Streptomyces pulveraceus</name>
    <dbReference type="NCBI Taxonomy" id="68258"/>
    <lineage>
        <taxon>Bacteria</taxon>
        <taxon>Bacillati</taxon>
        <taxon>Actinomycetota</taxon>
        <taxon>Actinomycetes</taxon>
        <taxon>Kitasatosporales</taxon>
        <taxon>Streptomycetaceae</taxon>
        <taxon>Streptomyces</taxon>
    </lineage>
</organism>
<protein>
    <submittedName>
        <fullName evidence="1">Uncharacterized protein</fullName>
    </submittedName>
</protein>
<gene>
    <name evidence="1" type="ORF">ACFP1B_15010</name>
</gene>
<reference evidence="2" key="1">
    <citation type="journal article" date="2019" name="Int. J. Syst. Evol. Microbiol.">
        <title>The Global Catalogue of Microorganisms (GCM) 10K type strain sequencing project: providing services to taxonomists for standard genome sequencing and annotation.</title>
        <authorList>
            <consortium name="The Broad Institute Genomics Platform"/>
            <consortium name="The Broad Institute Genome Sequencing Center for Infectious Disease"/>
            <person name="Wu L."/>
            <person name="Ma J."/>
        </authorList>
    </citation>
    <scope>NUCLEOTIDE SEQUENCE [LARGE SCALE GENOMIC DNA]</scope>
    <source>
        <strain evidence="2">JCM 4147</strain>
    </source>
</reference>
<name>A0ABW1GIQ1_9ACTN</name>
<dbReference type="RefSeq" id="WP_344517629.1">
    <property type="nucleotide sequence ID" value="NZ_BAAATU010000076.1"/>
</dbReference>
<evidence type="ECO:0000313" key="1">
    <source>
        <dbReference type="EMBL" id="MFC5914730.1"/>
    </source>
</evidence>
<comment type="caution">
    <text evidence="1">The sequence shown here is derived from an EMBL/GenBank/DDBJ whole genome shotgun (WGS) entry which is preliminary data.</text>
</comment>
<evidence type="ECO:0000313" key="2">
    <source>
        <dbReference type="Proteomes" id="UP001596200"/>
    </source>
</evidence>